<keyword evidence="9" id="KW-1185">Reference proteome</keyword>
<comment type="similarity">
    <text evidence="2">Belongs to the AzlC family.</text>
</comment>
<evidence type="ECO:0000313" key="9">
    <source>
        <dbReference type="Proteomes" id="UP000000238"/>
    </source>
</evidence>
<evidence type="ECO:0000256" key="7">
    <source>
        <dbReference type="ARBA" id="ARBA00023136"/>
    </source>
</evidence>
<keyword evidence="6" id="KW-1133">Transmembrane helix</keyword>
<dbReference type="PANTHER" id="PTHR34979:SF1">
    <property type="entry name" value="INNER MEMBRANE PROTEIN YGAZ"/>
    <property type="match status" value="1"/>
</dbReference>
<evidence type="ECO:0000256" key="5">
    <source>
        <dbReference type="ARBA" id="ARBA00022692"/>
    </source>
</evidence>
<accession>Q2SKF7</accession>
<reference evidence="8 9" key="1">
    <citation type="journal article" date="2005" name="Nucleic Acids Res.">
        <title>Genomic blueprint of Hahella chejuensis, a marine microbe producing an algicidal agent.</title>
        <authorList>
            <person name="Jeong H."/>
            <person name="Yim J.H."/>
            <person name="Lee C."/>
            <person name="Choi S.-H."/>
            <person name="Park Y.K."/>
            <person name="Yoon S.H."/>
            <person name="Hur C.-G."/>
            <person name="Kang H.-Y."/>
            <person name="Kim D."/>
            <person name="Lee H.H."/>
            <person name="Park K.H."/>
            <person name="Park S.-H."/>
            <person name="Park H.-S."/>
            <person name="Lee H.K."/>
            <person name="Oh T.K."/>
            <person name="Kim J.F."/>
        </authorList>
    </citation>
    <scope>NUCLEOTIDE SEQUENCE [LARGE SCALE GENOMIC DNA]</scope>
    <source>
        <strain evidence="8 9">KCTC 2396</strain>
    </source>
</reference>
<keyword evidence="5" id="KW-0812">Transmembrane</keyword>
<dbReference type="Proteomes" id="UP000000238">
    <property type="component" value="Chromosome"/>
</dbReference>
<dbReference type="OrthoDB" id="9803444at2"/>
<protein>
    <submittedName>
        <fullName evidence="8">Predicted branched-chain amino acid permease (Azaleucine resistance)</fullName>
    </submittedName>
</protein>
<dbReference type="RefSeq" id="WP_011395938.1">
    <property type="nucleotide sequence ID" value="NC_007645.1"/>
</dbReference>
<evidence type="ECO:0000256" key="2">
    <source>
        <dbReference type="ARBA" id="ARBA00010735"/>
    </source>
</evidence>
<keyword evidence="4" id="KW-1003">Cell membrane</keyword>
<keyword evidence="7" id="KW-0472">Membrane</keyword>
<comment type="subcellular location">
    <subcellularLocation>
        <location evidence="1">Cell membrane</location>
        <topology evidence="1">Multi-pass membrane protein</topology>
    </subcellularLocation>
</comment>
<dbReference type="STRING" id="349521.HCH_02033"/>
<dbReference type="EMBL" id="CP000155">
    <property type="protein sequence ID" value="ABC28867.1"/>
    <property type="molecule type" value="Genomic_DNA"/>
</dbReference>
<dbReference type="HOGENOM" id="CLU_065777_1_1_6"/>
<dbReference type="PANTHER" id="PTHR34979">
    <property type="entry name" value="INNER MEMBRANE PROTEIN YGAZ"/>
    <property type="match status" value="1"/>
</dbReference>
<name>Q2SKF7_HAHCH</name>
<sequence>MESVAAKPDDSSGQPLNSELRQKHFLDGVKAMSPFILSAIPMAMIAGALGVTSGLTGLQTLLLAMLANSGTIQFVVYMMLQESASWTVVLLTVLTLSLRMMIYSIVLRDKVNDISPGWKLVMGFGLIDALFFIFVEKFKDKDAPVTARQWFYLGGSFSIYAAWTAATVVGILVGAALLEWAGSGVDFPMTALFVAMLASCLVDRKAYCIVSVAGLTAMLAHHAPYGLGTILGTVAGVAAGVLYGRWVPEKNAEVVVEEVKES</sequence>
<dbReference type="AlphaFoldDB" id="Q2SKF7"/>
<dbReference type="Pfam" id="PF03591">
    <property type="entry name" value="AzlC"/>
    <property type="match status" value="1"/>
</dbReference>
<dbReference type="GO" id="GO:1903785">
    <property type="term" value="P:L-valine transmembrane transport"/>
    <property type="evidence" value="ECO:0007669"/>
    <property type="project" value="TreeGrafter"/>
</dbReference>
<evidence type="ECO:0000256" key="1">
    <source>
        <dbReference type="ARBA" id="ARBA00004651"/>
    </source>
</evidence>
<dbReference type="InterPro" id="IPR011606">
    <property type="entry name" value="Brnchd-chn_aa_trnsp_permease"/>
</dbReference>
<dbReference type="KEGG" id="hch:HCH_02033"/>
<dbReference type="eggNOG" id="COG1296">
    <property type="taxonomic scope" value="Bacteria"/>
</dbReference>
<evidence type="ECO:0000256" key="3">
    <source>
        <dbReference type="ARBA" id="ARBA00022448"/>
    </source>
</evidence>
<gene>
    <name evidence="8" type="primary">azlC</name>
    <name evidence="8" type="ordered locus">HCH_02033</name>
</gene>
<keyword evidence="3" id="KW-0813">Transport</keyword>
<proteinExistence type="inferred from homology"/>
<dbReference type="GO" id="GO:0005886">
    <property type="term" value="C:plasma membrane"/>
    <property type="evidence" value="ECO:0007669"/>
    <property type="project" value="UniProtKB-SubCell"/>
</dbReference>
<evidence type="ECO:0000256" key="6">
    <source>
        <dbReference type="ARBA" id="ARBA00022989"/>
    </source>
</evidence>
<organism evidence="8 9">
    <name type="scientific">Hahella chejuensis (strain KCTC 2396)</name>
    <dbReference type="NCBI Taxonomy" id="349521"/>
    <lineage>
        <taxon>Bacteria</taxon>
        <taxon>Pseudomonadati</taxon>
        <taxon>Pseudomonadota</taxon>
        <taxon>Gammaproteobacteria</taxon>
        <taxon>Oceanospirillales</taxon>
        <taxon>Hahellaceae</taxon>
        <taxon>Hahella</taxon>
    </lineage>
</organism>
<evidence type="ECO:0000313" key="8">
    <source>
        <dbReference type="EMBL" id="ABC28867.1"/>
    </source>
</evidence>
<evidence type="ECO:0000256" key="4">
    <source>
        <dbReference type="ARBA" id="ARBA00022475"/>
    </source>
</evidence>